<feature type="non-terminal residue" evidence="1">
    <location>
        <position position="1"/>
    </location>
</feature>
<evidence type="ECO:0000313" key="2">
    <source>
        <dbReference type="Proteomes" id="UP001151760"/>
    </source>
</evidence>
<dbReference type="EMBL" id="BQNB010012852">
    <property type="protein sequence ID" value="GJT08710.1"/>
    <property type="molecule type" value="Genomic_DNA"/>
</dbReference>
<dbReference type="Proteomes" id="UP001151760">
    <property type="component" value="Unassembled WGS sequence"/>
</dbReference>
<evidence type="ECO:0000313" key="1">
    <source>
        <dbReference type="EMBL" id="GJT08710.1"/>
    </source>
</evidence>
<protein>
    <submittedName>
        <fullName evidence="1">Uncharacterized protein</fullName>
    </submittedName>
</protein>
<name>A0ABQ5B1W2_9ASTR</name>
<reference evidence="1" key="2">
    <citation type="submission" date="2022-01" db="EMBL/GenBank/DDBJ databases">
        <authorList>
            <person name="Yamashiro T."/>
            <person name="Shiraishi A."/>
            <person name="Satake H."/>
            <person name="Nakayama K."/>
        </authorList>
    </citation>
    <scope>NUCLEOTIDE SEQUENCE</scope>
</reference>
<organism evidence="1 2">
    <name type="scientific">Tanacetum coccineum</name>
    <dbReference type="NCBI Taxonomy" id="301880"/>
    <lineage>
        <taxon>Eukaryota</taxon>
        <taxon>Viridiplantae</taxon>
        <taxon>Streptophyta</taxon>
        <taxon>Embryophyta</taxon>
        <taxon>Tracheophyta</taxon>
        <taxon>Spermatophyta</taxon>
        <taxon>Magnoliopsida</taxon>
        <taxon>eudicotyledons</taxon>
        <taxon>Gunneridae</taxon>
        <taxon>Pentapetalae</taxon>
        <taxon>asterids</taxon>
        <taxon>campanulids</taxon>
        <taxon>Asterales</taxon>
        <taxon>Asteraceae</taxon>
        <taxon>Asteroideae</taxon>
        <taxon>Anthemideae</taxon>
        <taxon>Anthemidinae</taxon>
        <taxon>Tanacetum</taxon>
    </lineage>
</organism>
<reference evidence="1" key="1">
    <citation type="journal article" date="2022" name="Int. J. Mol. Sci.">
        <title>Draft Genome of Tanacetum Coccineum: Genomic Comparison of Closely Related Tanacetum-Family Plants.</title>
        <authorList>
            <person name="Yamashiro T."/>
            <person name="Shiraishi A."/>
            <person name="Nakayama K."/>
            <person name="Satake H."/>
        </authorList>
    </citation>
    <scope>NUCLEOTIDE SEQUENCE</scope>
</reference>
<comment type="caution">
    <text evidence="1">The sequence shown here is derived from an EMBL/GenBank/DDBJ whole genome shotgun (WGS) entry which is preliminary data.</text>
</comment>
<gene>
    <name evidence="1" type="ORF">Tco_0843172</name>
</gene>
<sequence>VCPTLKKKTKVRSTGISFRIELQEKIASRRHVIEHLENVGATSGWLMRLNRDQEDDVSLLGLLDTFVHMMYEIVRKREKDVRELDY</sequence>
<proteinExistence type="predicted"/>
<keyword evidence="2" id="KW-1185">Reference proteome</keyword>
<accession>A0ABQ5B1W2</accession>